<dbReference type="Proteomes" id="UP001153076">
    <property type="component" value="Unassembled WGS sequence"/>
</dbReference>
<feature type="compositionally biased region" description="Basic and acidic residues" evidence="1">
    <location>
        <begin position="32"/>
        <end position="48"/>
    </location>
</feature>
<reference evidence="2" key="1">
    <citation type="submission" date="2022-04" db="EMBL/GenBank/DDBJ databases">
        <title>Carnegiea gigantea Genome sequencing and assembly v2.</title>
        <authorList>
            <person name="Copetti D."/>
            <person name="Sanderson M.J."/>
            <person name="Burquez A."/>
            <person name="Wojciechowski M.F."/>
        </authorList>
    </citation>
    <scope>NUCLEOTIDE SEQUENCE</scope>
    <source>
        <strain evidence="2">SGP5-SGP5p</strain>
        <tissue evidence="2">Aerial part</tissue>
    </source>
</reference>
<feature type="compositionally biased region" description="Basic and acidic residues" evidence="1">
    <location>
        <begin position="312"/>
        <end position="331"/>
    </location>
</feature>
<comment type="caution">
    <text evidence="2">The sequence shown here is derived from an EMBL/GenBank/DDBJ whole genome shotgun (WGS) entry which is preliminary data.</text>
</comment>
<gene>
    <name evidence="2" type="ORF">Cgig2_008573</name>
</gene>
<accession>A0A9Q1GUI0</accession>
<evidence type="ECO:0000256" key="1">
    <source>
        <dbReference type="SAM" id="MobiDB-lite"/>
    </source>
</evidence>
<feature type="region of interest" description="Disordered" evidence="1">
    <location>
        <begin position="312"/>
        <end position="346"/>
    </location>
</feature>
<feature type="compositionally biased region" description="Polar residues" evidence="1">
    <location>
        <begin position="1"/>
        <end position="15"/>
    </location>
</feature>
<keyword evidence="3" id="KW-1185">Reference proteome</keyword>
<organism evidence="2 3">
    <name type="scientific">Carnegiea gigantea</name>
    <dbReference type="NCBI Taxonomy" id="171969"/>
    <lineage>
        <taxon>Eukaryota</taxon>
        <taxon>Viridiplantae</taxon>
        <taxon>Streptophyta</taxon>
        <taxon>Embryophyta</taxon>
        <taxon>Tracheophyta</taxon>
        <taxon>Spermatophyta</taxon>
        <taxon>Magnoliopsida</taxon>
        <taxon>eudicotyledons</taxon>
        <taxon>Gunneridae</taxon>
        <taxon>Pentapetalae</taxon>
        <taxon>Caryophyllales</taxon>
        <taxon>Cactineae</taxon>
        <taxon>Cactaceae</taxon>
        <taxon>Cactoideae</taxon>
        <taxon>Echinocereeae</taxon>
        <taxon>Carnegiea</taxon>
    </lineage>
</organism>
<name>A0A9Q1GUI0_9CARY</name>
<sequence>MVFTKSNQRSKTPSAPQEDLEIEMQSIQIEQSKPKRSQENKKRERDTGFEVNPKDYGLVSTYIANTPDSEEGLSYAITKEYIPLQTATPTLMPTFALPTPFSQLELQRPILYTQMGVEDGTQAAPLDGGSSIRQQCRGCNHNLVYKQNKKNKNQGKRIQQSDVTQGVELIKNANDKQKEVVKEIGFGDFLNYESYHRGYYVPVAHDRLRVTEHDVYMTLAIPKCPLEVTEAENKTNSTTEFKSLPKGEDFKTNFILLVVSTCNNLCYLDRVVFKVRSVPHQFSTLRGWTNGKIKSREEEEFEVRFGRRALEDQLDKTKAPDEAQEVHKEEPSNTTPETAAESEHETVQSKIKIYDPVLLEDGKKTSNEIITNSRMLAGVMTELEKLLPEAHASLKRVRTTAVQITSDAMFAHITLPGKSKSTTPTLPPDSCTSEGFLLEVEAIKKQFLNAQKEQA</sequence>
<dbReference type="PANTHER" id="PTHR34835">
    <property type="entry name" value="OS07G0283600 PROTEIN-RELATED"/>
    <property type="match status" value="1"/>
</dbReference>
<dbReference type="OrthoDB" id="695277at2759"/>
<dbReference type="AlphaFoldDB" id="A0A9Q1GUI0"/>
<dbReference type="PANTHER" id="PTHR34835:SF90">
    <property type="entry name" value="AMINOTRANSFERASE-LIKE PLANT MOBILE DOMAIN-CONTAINING PROTEIN"/>
    <property type="match status" value="1"/>
</dbReference>
<evidence type="ECO:0000313" key="3">
    <source>
        <dbReference type="Proteomes" id="UP001153076"/>
    </source>
</evidence>
<proteinExistence type="predicted"/>
<dbReference type="EMBL" id="JAKOGI010001598">
    <property type="protein sequence ID" value="KAJ8424808.1"/>
    <property type="molecule type" value="Genomic_DNA"/>
</dbReference>
<protein>
    <submittedName>
        <fullName evidence="2">Uncharacterized protein</fullName>
    </submittedName>
</protein>
<feature type="region of interest" description="Disordered" evidence="1">
    <location>
        <begin position="1"/>
        <end position="51"/>
    </location>
</feature>
<evidence type="ECO:0000313" key="2">
    <source>
        <dbReference type="EMBL" id="KAJ8424808.1"/>
    </source>
</evidence>